<proteinExistence type="predicted"/>
<name>A0AAJ1X2Z5_9ACTN</name>
<accession>A0AAJ1X2Z5</accession>
<dbReference type="RefSeq" id="WP_307200988.1">
    <property type="nucleotide sequence ID" value="NZ_JAUTAN010000001.1"/>
</dbReference>
<evidence type="ECO:0000313" key="4">
    <source>
        <dbReference type="Proteomes" id="UP001239215"/>
    </source>
</evidence>
<sequence>MSNPYEPDLGKPGDQPQQPAWGQGGPGPQGQPPQGQYGPSYPAYGGQQWGGSPYGAQQPTTTDGISITAFVLSLTCCLSFVGLILGFVGLGRTKDNRRKGRWAAVSAIVIGALGTLTAIGIIVVAVFVGTSAIVPGEAEVGECGNILSEDRDTVTMTSKDCGDRHDLEVAYVGTFDEIEDSQFVPSNPDDLTDAGISFGVCTDLMPAEDASTLDEADDDLRYGIVTEDTSPSGDEAFFCYVERSDGEKLEGSLLG</sequence>
<evidence type="ECO:0000256" key="1">
    <source>
        <dbReference type="SAM" id="MobiDB-lite"/>
    </source>
</evidence>
<dbReference type="Proteomes" id="UP001239215">
    <property type="component" value="Unassembled WGS sequence"/>
</dbReference>
<feature type="region of interest" description="Disordered" evidence="1">
    <location>
        <begin position="1"/>
        <end position="42"/>
    </location>
</feature>
<dbReference type="AlphaFoldDB" id="A0AAJ1X2Z5"/>
<keyword evidence="2" id="KW-0472">Membrane</keyword>
<feature type="transmembrane region" description="Helical" evidence="2">
    <location>
        <begin position="102"/>
        <end position="128"/>
    </location>
</feature>
<feature type="compositionally biased region" description="Low complexity" evidence="1">
    <location>
        <begin position="12"/>
        <end position="21"/>
    </location>
</feature>
<evidence type="ECO:0000256" key="2">
    <source>
        <dbReference type="SAM" id="Phobius"/>
    </source>
</evidence>
<reference evidence="3" key="1">
    <citation type="submission" date="2023-07" db="EMBL/GenBank/DDBJ databases">
        <title>Functional and genomic diversity of the sorghum phyllosphere microbiome.</title>
        <authorList>
            <person name="Shade A."/>
        </authorList>
    </citation>
    <scope>NUCLEOTIDE SEQUENCE</scope>
    <source>
        <strain evidence="3">SORGH_AS_1067</strain>
    </source>
</reference>
<keyword evidence="2" id="KW-1133">Transmembrane helix</keyword>
<evidence type="ECO:0008006" key="5">
    <source>
        <dbReference type="Google" id="ProtNLM"/>
    </source>
</evidence>
<evidence type="ECO:0000313" key="3">
    <source>
        <dbReference type="EMBL" id="MDQ1105084.1"/>
    </source>
</evidence>
<comment type="caution">
    <text evidence="3">The sequence shown here is derived from an EMBL/GenBank/DDBJ whole genome shotgun (WGS) entry which is preliminary data.</text>
</comment>
<feature type="transmembrane region" description="Helical" evidence="2">
    <location>
        <begin position="67"/>
        <end position="90"/>
    </location>
</feature>
<organism evidence="3 4">
    <name type="scientific">Nocardioides zeae</name>
    <dbReference type="NCBI Taxonomy" id="1457234"/>
    <lineage>
        <taxon>Bacteria</taxon>
        <taxon>Bacillati</taxon>
        <taxon>Actinomycetota</taxon>
        <taxon>Actinomycetes</taxon>
        <taxon>Propionibacteriales</taxon>
        <taxon>Nocardioidaceae</taxon>
        <taxon>Nocardioides</taxon>
    </lineage>
</organism>
<keyword evidence="2" id="KW-0812">Transmembrane</keyword>
<dbReference type="EMBL" id="JAUTAN010000001">
    <property type="protein sequence ID" value="MDQ1105084.1"/>
    <property type="molecule type" value="Genomic_DNA"/>
</dbReference>
<feature type="compositionally biased region" description="Low complexity" evidence="1">
    <location>
        <begin position="32"/>
        <end position="42"/>
    </location>
</feature>
<protein>
    <recommendedName>
        <fullName evidence="5">DUF4190 domain-containing protein</fullName>
    </recommendedName>
</protein>
<gene>
    <name evidence="3" type="ORF">QE405_002368</name>
</gene>